<keyword evidence="9" id="KW-0539">Nucleus</keyword>
<dbReference type="PANTHER" id="PTHR31576:SF2">
    <property type="entry name" value="TATA BOX-BINDING PROTEIN-ASSOCIATED FACTOR RNA POLYMERASE I SUBUNIT B"/>
    <property type="match status" value="1"/>
</dbReference>
<evidence type="ECO:0000256" key="6">
    <source>
        <dbReference type="ARBA" id="ARBA00023015"/>
    </source>
</evidence>
<evidence type="ECO:0000313" key="12">
    <source>
        <dbReference type="EMBL" id="CAL1526746.1"/>
    </source>
</evidence>
<evidence type="ECO:0008006" key="14">
    <source>
        <dbReference type="Google" id="ProtNLM"/>
    </source>
</evidence>
<dbReference type="Pfam" id="PF20645">
    <property type="entry name" value="Rrn7_cyclin_C"/>
    <property type="match status" value="1"/>
</dbReference>
<dbReference type="GO" id="GO:0008270">
    <property type="term" value="F:zinc ion binding"/>
    <property type="evidence" value="ECO:0007669"/>
    <property type="project" value="UniProtKB-KW"/>
</dbReference>
<organism evidence="12 13">
    <name type="scientific">Lymnaea stagnalis</name>
    <name type="common">Great pond snail</name>
    <name type="synonym">Helix stagnalis</name>
    <dbReference type="NCBI Taxonomy" id="6523"/>
    <lineage>
        <taxon>Eukaryota</taxon>
        <taxon>Metazoa</taxon>
        <taxon>Spiralia</taxon>
        <taxon>Lophotrochozoa</taxon>
        <taxon>Mollusca</taxon>
        <taxon>Gastropoda</taxon>
        <taxon>Heterobranchia</taxon>
        <taxon>Euthyneura</taxon>
        <taxon>Panpulmonata</taxon>
        <taxon>Hygrophila</taxon>
        <taxon>Lymnaeoidea</taxon>
        <taxon>Lymnaeidae</taxon>
        <taxon>Lymnaea</taxon>
    </lineage>
</organism>
<gene>
    <name evidence="12" type="ORF">GSLYS_00000923001</name>
</gene>
<feature type="domain" description="Rrn7/TAF1B N-terminal cyclin" evidence="10">
    <location>
        <begin position="77"/>
        <end position="258"/>
    </location>
</feature>
<evidence type="ECO:0000256" key="3">
    <source>
        <dbReference type="ARBA" id="ARBA00022723"/>
    </source>
</evidence>
<evidence type="ECO:0000256" key="5">
    <source>
        <dbReference type="ARBA" id="ARBA00022833"/>
    </source>
</evidence>
<dbReference type="GO" id="GO:0042790">
    <property type="term" value="P:nucleolar large rRNA transcription by RNA polymerase I"/>
    <property type="evidence" value="ECO:0007669"/>
    <property type="project" value="TreeGrafter"/>
</dbReference>
<accession>A0AAV2H098</accession>
<comment type="caution">
    <text evidence="12">The sequence shown here is derived from an EMBL/GenBank/DDBJ whole genome shotgun (WGS) entry which is preliminary data.</text>
</comment>
<dbReference type="GO" id="GO:0070860">
    <property type="term" value="C:RNA polymerase I core factor complex"/>
    <property type="evidence" value="ECO:0007669"/>
    <property type="project" value="InterPro"/>
</dbReference>
<sequence length="630" mass="72958">MPFSCQVCDSEQYDEEDGLFYCTECGTQSQELIVQEVNDTCTEVGVRYEVKSAKKSTSSVYRPKADLGRPWMIYEAYQIIILAQADALISLGAKQELKDTVFTLWANYLSRLGIAFCKDEQPVANIVKMMRVGRLRELHRGTFENPSNRKKRPFHEDLSGLKSATDEAKKVDFYEEDTPLFEGKENIVFINEDDDSRNHKARYIKAVQSPEWMHIKKTISLCYIGLMFTDKEILPFDLLRWVYESKVPYLSTTHLLPNDMVLSAGDQALFETNQIDTSTFITEINKLLAYLELKNMPSPDLKRLISRFVKELHLPEELACISCRLVNKIPFIKRSHLVYSKKEVLAMGYIILAVKLVFGLNDDSEWSLSKYSKQIQDLLNQEIKIFVWSDWKKFMIRKCSKNFNAYRALTSDVNKSKLCHLDQLLACYADTQIDKKRLTTWSTLNSKQRLVHRFEAEFKDSLRKPLEIALSRFGASHSFTEVSESRNLDDEHMQLHEDFTCATVAHIVNVNEFKDKIGKIATDKETELYKIIVQYSTDKPAITQYGYLTREEDLAHNRHYNYLWFLHVASENIDCKLLELDKLTVRLTDYLVTASSGVDMTGVVCTWFGNFPNIYENQPETKDASQDLFE</sequence>
<dbReference type="Pfam" id="PF20644">
    <property type="entry name" value="Rrn7_cyclin_N"/>
    <property type="match status" value="1"/>
</dbReference>
<dbReference type="InterPro" id="IPR048538">
    <property type="entry name" value="Rrn7_cyclin_C"/>
</dbReference>
<comment type="subcellular location">
    <subcellularLocation>
        <location evidence="1">Nucleus</location>
        <location evidence="1">Nucleolus</location>
    </subcellularLocation>
</comment>
<name>A0AAV2H098_LYMST</name>
<keyword evidence="8" id="KW-0804">Transcription</keyword>
<comment type="similarity">
    <text evidence="2">Belongs to the RRN7/TAF1B family.</text>
</comment>
<evidence type="ECO:0000256" key="4">
    <source>
        <dbReference type="ARBA" id="ARBA00022771"/>
    </source>
</evidence>
<evidence type="ECO:0000256" key="2">
    <source>
        <dbReference type="ARBA" id="ARBA00006899"/>
    </source>
</evidence>
<dbReference type="GO" id="GO:0001164">
    <property type="term" value="F:RNA polymerase I core promoter sequence-specific DNA binding"/>
    <property type="evidence" value="ECO:0007669"/>
    <property type="project" value="InterPro"/>
</dbReference>
<keyword evidence="5" id="KW-0862">Zinc</keyword>
<keyword evidence="6" id="KW-0805">Transcription regulation</keyword>
<proteinExistence type="inferred from homology"/>
<protein>
    <recommendedName>
        <fullName evidence="14">TATA box-binding protein-associated factor RNA polymerase I subunit B</fullName>
    </recommendedName>
</protein>
<evidence type="ECO:0000256" key="9">
    <source>
        <dbReference type="ARBA" id="ARBA00023242"/>
    </source>
</evidence>
<evidence type="ECO:0000259" key="11">
    <source>
        <dbReference type="Pfam" id="PF20645"/>
    </source>
</evidence>
<evidence type="ECO:0000313" key="13">
    <source>
        <dbReference type="Proteomes" id="UP001497497"/>
    </source>
</evidence>
<evidence type="ECO:0000256" key="1">
    <source>
        <dbReference type="ARBA" id="ARBA00004604"/>
    </source>
</evidence>
<dbReference type="InterPro" id="IPR033599">
    <property type="entry name" value="TAF1B/Rrn7"/>
</dbReference>
<keyword evidence="13" id="KW-1185">Reference proteome</keyword>
<evidence type="ECO:0000256" key="8">
    <source>
        <dbReference type="ARBA" id="ARBA00023163"/>
    </source>
</evidence>
<dbReference type="GO" id="GO:0005668">
    <property type="term" value="C:RNA polymerase transcription factor SL1 complex"/>
    <property type="evidence" value="ECO:0007669"/>
    <property type="project" value="TreeGrafter"/>
</dbReference>
<keyword evidence="3" id="KW-0479">Metal-binding</keyword>
<evidence type="ECO:0000256" key="7">
    <source>
        <dbReference type="ARBA" id="ARBA00023125"/>
    </source>
</evidence>
<feature type="domain" description="Rrn7/TAF1B C-terminal cyclin" evidence="11">
    <location>
        <begin position="280"/>
        <end position="397"/>
    </location>
</feature>
<dbReference type="EMBL" id="CAXITT010000008">
    <property type="protein sequence ID" value="CAL1526746.1"/>
    <property type="molecule type" value="Genomic_DNA"/>
</dbReference>
<dbReference type="PANTHER" id="PTHR31576">
    <property type="entry name" value="TATA BOX-BINDING PROTEIN-ASSOCIATED FACTOR RNA POLYMERASE I SUBUNIT B"/>
    <property type="match status" value="1"/>
</dbReference>
<dbReference type="Proteomes" id="UP001497497">
    <property type="component" value="Unassembled WGS sequence"/>
</dbReference>
<keyword evidence="7" id="KW-0238">DNA-binding</keyword>
<dbReference type="InterPro" id="IPR048540">
    <property type="entry name" value="Rrn7_cyclin_N"/>
</dbReference>
<evidence type="ECO:0000259" key="10">
    <source>
        <dbReference type="Pfam" id="PF20644"/>
    </source>
</evidence>
<keyword evidence="4" id="KW-0863">Zinc-finger</keyword>
<dbReference type="AlphaFoldDB" id="A0AAV2H098"/>
<reference evidence="12 13" key="1">
    <citation type="submission" date="2024-04" db="EMBL/GenBank/DDBJ databases">
        <authorList>
            <consortium name="Genoscope - CEA"/>
            <person name="William W."/>
        </authorList>
    </citation>
    <scope>NUCLEOTIDE SEQUENCE [LARGE SCALE GENOMIC DNA]</scope>
</reference>